<dbReference type="EMBL" id="CAJNNW010034267">
    <property type="protein sequence ID" value="CAE8722165.1"/>
    <property type="molecule type" value="Genomic_DNA"/>
</dbReference>
<comment type="caution">
    <text evidence="1">The sequence shown here is derived from an EMBL/GenBank/DDBJ whole genome shotgun (WGS) entry which is preliminary data.</text>
</comment>
<dbReference type="Proteomes" id="UP000626109">
    <property type="component" value="Unassembled WGS sequence"/>
</dbReference>
<sequence length="126" mass="13722">MAEATYLVLEVMAARVRKSIQLAIGMSEAVEKMGAIQRSTMTPHLKHPNEFIGLSTTTMEQEVTAMSGYEEANMVGYAHGIPQSMSSIAKLSTSTSRTDEILAPKEIIDMTQAEEIAATMAALRRD</sequence>
<gene>
    <name evidence="1" type="ORF">PGLA2088_LOCUS42365</name>
</gene>
<proteinExistence type="predicted"/>
<evidence type="ECO:0000313" key="1">
    <source>
        <dbReference type="EMBL" id="CAE8722165.1"/>
    </source>
</evidence>
<reference evidence="1" key="1">
    <citation type="submission" date="2021-02" db="EMBL/GenBank/DDBJ databases">
        <authorList>
            <person name="Dougan E. K."/>
            <person name="Rhodes N."/>
            <person name="Thang M."/>
            <person name="Chan C."/>
        </authorList>
    </citation>
    <scope>NUCLEOTIDE SEQUENCE</scope>
</reference>
<organism evidence="1 2">
    <name type="scientific">Polarella glacialis</name>
    <name type="common">Dinoflagellate</name>
    <dbReference type="NCBI Taxonomy" id="89957"/>
    <lineage>
        <taxon>Eukaryota</taxon>
        <taxon>Sar</taxon>
        <taxon>Alveolata</taxon>
        <taxon>Dinophyceae</taxon>
        <taxon>Suessiales</taxon>
        <taxon>Suessiaceae</taxon>
        <taxon>Polarella</taxon>
    </lineage>
</organism>
<accession>A0A813L7F7</accession>
<name>A0A813L7F7_POLGL</name>
<dbReference type="AlphaFoldDB" id="A0A813L7F7"/>
<protein>
    <submittedName>
        <fullName evidence="1">Uncharacterized protein</fullName>
    </submittedName>
</protein>
<evidence type="ECO:0000313" key="2">
    <source>
        <dbReference type="Proteomes" id="UP000626109"/>
    </source>
</evidence>